<comment type="caution">
    <text evidence="2">The sequence shown here is derived from an EMBL/GenBank/DDBJ whole genome shotgun (WGS) entry which is preliminary data.</text>
</comment>
<keyword evidence="2" id="KW-0808">Transferase</keyword>
<dbReference type="PANTHER" id="PTHR43792:SF1">
    <property type="entry name" value="N-ACETYLTRANSFERASE DOMAIN-CONTAINING PROTEIN"/>
    <property type="match status" value="1"/>
</dbReference>
<dbReference type="SUPFAM" id="SSF55729">
    <property type="entry name" value="Acyl-CoA N-acyltransferases (Nat)"/>
    <property type="match status" value="1"/>
</dbReference>
<dbReference type="InterPro" id="IPR016181">
    <property type="entry name" value="Acyl_CoA_acyltransferase"/>
</dbReference>
<dbReference type="OrthoDB" id="9798081at2"/>
<sequence length="168" mass="18777">MITTPRLSIIPLTRSDAPFMLKLLNDPDFITHIADRGVRTISQAEQYLLDGPLASYREHGFGLWAVRVLERDELVGICGLVRRPQFEDIDIGYGFLPHARGQGYALEAAQGVFRYARENLGLKRVIAIVAPDNSTSITLLERLGFGYEASVRLQPDAEPICRYGWTAS</sequence>
<dbReference type="GO" id="GO:0016747">
    <property type="term" value="F:acyltransferase activity, transferring groups other than amino-acyl groups"/>
    <property type="evidence" value="ECO:0007669"/>
    <property type="project" value="InterPro"/>
</dbReference>
<keyword evidence="3" id="KW-1185">Reference proteome</keyword>
<dbReference type="PROSITE" id="PS51186">
    <property type="entry name" value="GNAT"/>
    <property type="match status" value="1"/>
</dbReference>
<dbReference type="AlphaFoldDB" id="A0A2N5Y598"/>
<dbReference type="Gene3D" id="3.40.630.30">
    <property type="match status" value="1"/>
</dbReference>
<accession>A0A2N5Y598</accession>
<dbReference type="Proteomes" id="UP000234845">
    <property type="component" value="Unassembled WGS sequence"/>
</dbReference>
<feature type="domain" description="N-acetyltransferase" evidence="1">
    <location>
        <begin position="7"/>
        <end position="164"/>
    </location>
</feature>
<evidence type="ECO:0000259" key="1">
    <source>
        <dbReference type="PROSITE" id="PS51186"/>
    </source>
</evidence>
<gene>
    <name evidence="2" type="ORF">CWI75_04300</name>
</gene>
<evidence type="ECO:0000313" key="3">
    <source>
        <dbReference type="Proteomes" id="UP000234845"/>
    </source>
</evidence>
<dbReference type="Pfam" id="PF13302">
    <property type="entry name" value="Acetyltransf_3"/>
    <property type="match status" value="1"/>
</dbReference>
<dbReference type="InterPro" id="IPR000182">
    <property type="entry name" value="GNAT_dom"/>
</dbReference>
<reference evidence="3" key="1">
    <citation type="submission" date="2017-11" db="EMBL/GenBank/DDBJ databases">
        <title>The draft genome sequence of Chromatocurvus sp. F02.</title>
        <authorList>
            <person name="Du Z.-J."/>
            <person name="Chang Y.-Q."/>
        </authorList>
    </citation>
    <scope>NUCLEOTIDE SEQUENCE [LARGE SCALE GENOMIC DNA]</scope>
    <source>
        <strain evidence="3">F02</strain>
    </source>
</reference>
<dbReference type="InterPro" id="IPR051531">
    <property type="entry name" value="N-acetyltransferase"/>
</dbReference>
<dbReference type="EMBL" id="PKLZ01000002">
    <property type="protein sequence ID" value="PLW83580.1"/>
    <property type="molecule type" value="Genomic_DNA"/>
</dbReference>
<name>A0A2N5Y598_9GAMM</name>
<dbReference type="PANTHER" id="PTHR43792">
    <property type="entry name" value="GNAT FAMILY, PUTATIVE (AFU_ORTHOLOGUE AFUA_3G00765)-RELATED-RELATED"/>
    <property type="match status" value="1"/>
</dbReference>
<protein>
    <submittedName>
        <fullName evidence="2">GNAT family N-acetyltransferase</fullName>
    </submittedName>
</protein>
<proteinExistence type="predicted"/>
<organism evidence="2 3">
    <name type="scientific">Kineobactrum sediminis</name>
    <dbReference type="NCBI Taxonomy" id="1905677"/>
    <lineage>
        <taxon>Bacteria</taxon>
        <taxon>Pseudomonadati</taxon>
        <taxon>Pseudomonadota</taxon>
        <taxon>Gammaproteobacteria</taxon>
        <taxon>Cellvibrionales</taxon>
        <taxon>Halieaceae</taxon>
        <taxon>Kineobactrum</taxon>
    </lineage>
</organism>
<evidence type="ECO:0000313" key="2">
    <source>
        <dbReference type="EMBL" id="PLW83580.1"/>
    </source>
</evidence>